<dbReference type="RefSeq" id="WP_176729711.1">
    <property type="nucleotide sequence ID" value="NZ_JAVRES010000041.1"/>
</dbReference>
<dbReference type="EMBL" id="JAVRES010000041">
    <property type="protein sequence ID" value="MDT0440279.1"/>
    <property type="molecule type" value="Genomic_DNA"/>
</dbReference>
<comment type="caution">
    <text evidence="1">The sequence shown here is derived from an EMBL/GenBank/DDBJ whole genome shotgun (WGS) entry which is preliminary data.</text>
</comment>
<dbReference type="AlphaFoldDB" id="A0ABD5F210"/>
<reference evidence="2" key="1">
    <citation type="submission" date="2023-07" db="EMBL/GenBank/DDBJ databases">
        <title>30 novel species of actinomycetes from the DSMZ collection.</title>
        <authorList>
            <person name="Nouioui I."/>
        </authorList>
    </citation>
    <scope>NUCLEOTIDE SEQUENCE [LARGE SCALE GENOMIC DNA]</scope>
    <source>
        <strain evidence="2">DSM 41981</strain>
    </source>
</reference>
<keyword evidence="2" id="KW-1185">Reference proteome</keyword>
<protein>
    <submittedName>
        <fullName evidence="1">Uncharacterized protein</fullName>
    </submittedName>
</protein>
<gene>
    <name evidence="1" type="ORF">RM877_37125</name>
</gene>
<evidence type="ECO:0000313" key="1">
    <source>
        <dbReference type="EMBL" id="MDT0440279.1"/>
    </source>
</evidence>
<name>A0ABD5F210_9ACTN</name>
<dbReference type="Proteomes" id="UP001183535">
    <property type="component" value="Unassembled WGS sequence"/>
</dbReference>
<evidence type="ECO:0000313" key="2">
    <source>
        <dbReference type="Proteomes" id="UP001183535"/>
    </source>
</evidence>
<organism evidence="1 2">
    <name type="scientific">Streptomyces doudnae</name>
    <dbReference type="NCBI Taxonomy" id="3075536"/>
    <lineage>
        <taxon>Bacteria</taxon>
        <taxon>Bacillati</taxon>
        <taxon>Actinomycetota</taxon>
        <taxon>Actinomycetes</taxon>
        <taxon>Kitasatosporales</taxon>
        <taxon>Streptomycetaceae</taxon>
        <taxon>Streptomyces</taxon>
    </lineage>
</organism>
<sequence length="61" mass="7125">MRRSQATQSASRTPDSVSGREFRLVLPMRFRRVHLVSDTGEIIENCSYGVVRYAPRRTDRR</sequence>
<proteinExistence type="predicted"/>
<accession>A0ABD5F210</accession>